<proteinExistence type="predicted"/>
<gene>
    <name evidence="2" type="ORF">AB5J53_19540</name>
</gene>
<evidence type="ECO:0000256" key="1">
    <source>
        <dbReference type="SAM" id="MobiDB-lite"/>
    </source>
</evidence>
<feature type="region of interest" description="Disordered" evidence="1">
    <location>
        <begin position="1"/>
        <end position="149"/>
    </location>
</feature>
<feature type="compositionally biased region" description="Low complexity" evidence="1">
    <location>
        <begin position="76"/>
        <end position="88"/>
    </location>
</feature>
<organism evidence="2">
    <name type="scientific">Streptomyces sp. R41</name>
    <dbReference type="NCBI Taxonomy" id="3238632"/>
    <lineage>
        <taxon>Bacteria</taxon>
        <taxon>Bacillati</taxon>
        <taxon>Actinomycetota</taxon>
        <taxon>Actinomycetes</taxon>
        <taxon>Kitasatosporales</taxon>
        <taxon>Streptomycetaceae</taxon>
        <taxon>Streptomyces</taxon>
    </lineage>
</organism>
<dbReference type="EMBL" id="CP163443">
    <property type="protein sequence ID" value="XDQ53699.1"/>
    <property type="molecule type" value="Genomic_DNA"/>
</dbReference>
<accession>A0AB39RG21</accession>
<evidence type="ECO:0000313" key="2">
    <source>
        <dbReference type="EMBL" id="XDQ53699.1"/>
    </source>
</evidence>
<protein>
    <submittedName>
        <fullName evidence="2">Uncharacterized protein</fullName>
    </submittedName>
</protein>
<reference evidence="2" key="1">
    <citation type="submission" date="2024-07" db="EMBL/GenBank/DDBJ databases">
        <authorList>
            <person name="Yu S.T."/>
        </authorList>
    </citation>
    <scope>NUCLEOTIDE SEQUENCE</scope>
    <source>
        <strain evidence="2">R41</strain>
    </source>
</reference>
<dbReference type="RefSeq" id="WP_369246944.1">
    <property type="nucleotide sequence ID" value="NZ_CP163443.1"/>
</dbReference>
<dbReference type="AlphaFoldDB" id="A0AB39RG21"/>
<feature type="compositionally biased region" description="Basic and acidic residues" evidence="1">
    <location>
        <begin position="18"/>
        <end position="32"/>
    </location>
</feature>
<feature type="compositionally biased region" description="Polar residues" evidence="1">
    <location>
        <begin position="63"/>
        <end position="75"/>
    </location>
</feature>
<sequence>MQRSAVGGLFAILTDTVPDPRREGRADRREQEPSEAAEGAAPSTRSAEPPRGHHPHQLKDAFSTLSDPSRTSNSVPATTTTGTHARAGPPRHRIALRPPGLNSSALCGSGSARSAGARLPRNFRAAAGSRARSDNSVPLPRVRQDRGTP</sequence>
<feature type="compositionally biased region" description="Low complexity" evidence="1">
    <location>
        <begin position="34"/>
        <end position="43"/>
    </location>
</feature>
<name>A0AB39RG21_9ACTN</name>